<protein>
    <submittedName>
        <fullName evidence="3">5609_t:CDS:1</fullName>
    </submittedName>
</protein>
<dbReference type="PROSITE" id="PS50280">
    <property type="entry name" value="SET"/>
    <property type="match status" value="1"/>
</dbReference>
<keyword evidence="4" id="KW-1185">Reference proteome</keyword>
<dbReference type="OrthoDB" id="42889at2759"/>
<dbReference type="EMBL" id="CAJVPI010001850">
    <property type="protein sequence ID" value="CAG8628665.1"/>
    <property type="molecule type" value="Genomic_DNA"/>
</dbReference>
<sequence>MTTATDAREDRTSYEKWLRDNGAKFNNVAFGQDPKTAMSGLFSACSIPSSTLLVSIPSSLFISTSCSYSFLSPFLNTLSPRALLSLCLLYEKKLGPDSFFFPYIEILPKNVLTPLWFKEEEMELLEGTNLEVGVKKRKESLIKEWKAIRDLHGGITWPDYLWAVSIITSRAFPYSLVDPSDKTSAEVLIPLADALNHEPRKKILWKYVNDTLEIITEEDIGACAQIFNNYGPKSNEELLLGYGFTIRNNPDDWVAIKVSFSNSSTLSQTQIPSSSQTHSDDSLGLDNSSDGSSDGSSSPAHIPSKNYLLSISGLTNTRHFLFSDYIPSALLAQLRILVMTDTELELYMNAAGKHWCEFVGYRNELAMLEAFRELASIEVSGDGGYELEHEIYAIVNSQILSRQKYILENTLSHVSTRTNMVISLALSELHSSRKLYPPFLKINNATLKTPVFSSLPSSSVNPITALVISIDNAMNDKLFADAVRKVIDNVYEEEDVVLMLYLIYERQNTTSPWRKFFQAVDGYIMMAESDKEEKEKRMQIEQLHRSLQLGATSSIFSDEVYTIDSFIWAANIIDTFSLTFYQDGAARTGIVPT</sequence>
<feature type="region of interest" description="Disordered" evidence="1">
    <location>
        <begin position="266"/>
        <end position="300"/>
    </location>
</feature>
<feature type="compositionally biased region" description="Polar residues" evidence="1">
    <location>
        <begin position="266"/>
        <end position="277"/>
    </location>
</feature>
<reference evidence="3" key="1">
    <citation type="submission" date="2021-06" db="EMBL/GenBank/DDBJ databases">
        <authorList>
            <person name="Kallberg Y."/>
            <person name="Tangrot J."/>
            <person name="Rosling A."/>
        </authorList>
    </citation>
    <scope>NUCLEOTIDE SEQUENCE</scope>
    <source>
        <strain evidence="3">BR232B</strain>
    </source>
</reference>
<feature type="compositionally biased region" description="Low complexity" evidence="1">
    <location>
        <begin position="282"/>
        <end position="298"/>
    </location>
</feature>
<dbReference type="Proteomes" id="UP000789739">
    <property type="component" value="Unassembled WGS sequence"/>
</dbReference>
<comment type="caution">
    <text evidence="3">The sequence shown here is derived from an EMBL/GenBank/DDBJ whole genome shotgun (WGS) entry which is preliminary data.</text>
</comment>
<dbReference type="InterPro" id="IPR001214">
    <property type="entry name" value="SET_dom"/>
</dbReference>
<feature type="domain" description="SET" evidence="2">
    <location>
        <begin position="26"/>
        <end position="231"/>
    </location>
</feature>
<dbReference type="GO" id="GO:0016279">
    <property type="term" value="F:protein-lysine N-methyltransferase activity"/>
    <property type="evidence" value="ECO:0007669"/>
    <property type="project" value="InterPro"/>
</dbReference>
<dbReference type="CDD" id="cd19180">
    <property type="entry name" value="SET_SpSET10-like"/>
    <property type="match status" value="1"/>
</dbReference>
<dbReference type="SUPFAM" id="SSF82199">
    <property type="entry name" value="SET domain"/>
    <property type="match status" value="1"/>
</dbReference>
<dbReference type="InterPro" id="IPR046341">
    <property type="entry name" value="SET_dom_sf"/>
</dbReference>
<dbReference type="Gene3D" id="3.90.1410.10">
    <property type="entry name" value="set domain protein methyltransferase, domain 1"/>
    <property type="match status" value="1"/>
</dbReference>
<organism evidence="3 4">
    <name type="scientific">Paraglomus brasilianum</name>
    <dbReference type="NCBI Taxonomy" id="144538"/>
    <lineage>
        <taxon>Eukaryota</taxon>
        <taxon>Fungi</taxon>
        <taxon>Fungi incertae sedis</taxon>
        <taxon>Mucoromycota</taxon>
        <taxon>Glomeromycotina</taxon>
        <taxon>Glomeromycetes</taxon>
        <taxon>Paraglomerales</taxon>
        <taxon>Paraglomeraceae</taxon>
        <taxon>Paraglomus</taxon>
    </lineage>
</organism>
<dbReference type="PANTHER" id="PTHR13271">
    <property type="entry name" value="UNCHARACTERIZED PUTATIVE METHYLTRANSFERASE"/>
    <property type="match status" value="1"/>
</dbReference>
<evidence type="ECO:0000313" key="3">
    <source>
        <dbReference type="EMBL" id="CAG8628665.1"/>
    </source>
</evidence>
<evidence type="ECO:0000256" key="1">
    <source>
        <dbReference type="SAM" id="MobiDB-lite"/>
    </source>
</evidence>
<evidence type="ECO:0000259" key="2">
    <source>
        <dbReference type="PROSITE" id="PS50280"/>
    </source>
</evidence>
<evidence type="ECO:0000313" key="4">
    <source>
        <dbReference type="Proteomes" id="UP000789739"/>
    </source>
</evidence>
<dbReference type="AlphaFoldDB" id="A0A9N9DB42"/>
<name>A0A9N9DB42_9GLOM</name>
<dbReference type="InterPro" id="IPR044432">
    <property type="entry name" value="Set10/Efm1_SET"/>
</dbReference>
<gene>
    <name evidence="3" type="ORF">PBRASI_LOCUS9127</name>
</gene>
<accession>A0A9N9DB42</accession>
<proteinExistence type="predicted"/>
<dbReference type="InterPro" id="IPR050600">
    <property type="entry name" value="SETD3_SETD6_MTase"/>
</dbReference>